<dbReference type="Proteomes" id="UP001341840">
    <property type="component" value="Unassembled WGS sequence"/>
</dbReference>
<name>A0ABU6YGF8_9FABA</name>
<feature type="transmembrane region" description="Helical" evidence="2">
    <location>
        <begin position="103"/>
        <end position="124"/>
    </location>
</feature>
<evidence type="ECO:0000313" key="3">
    <source>
        <dbReference type="EMBL" id="MED6209011.1"/>
    </source>
</evidence>
<keyword evidence="2" id="KW-1133">Transmembrane helix</keyword>
<evidence type="ECO:0000256" key="1">
    <source>
        <dbReference type="SAM" id="MobiDB-lite"/>
    </source>
</evidence>
<gene>
    <name evidence="3" type="ORF">PIB30_050485</name>
</gene>
<keyword evidence="4" id="KW-1185">Reference proteome</keyword>
<protein>
    <submittedName>
        <fullName evidence="3">Uncharacterized protein</fullName>
    </submittedName>
</protein>
<comment type="caution">
    <text evidence="3">The sequence shown here is derived from an EMBL/GenBank/DDBJ whole genome shotgun (WGS) entry which is preliminary data.</text>
</comment>
<keyword evidence="2" id="KW-0812">Transmembrane</keyword>
<organism evidence="3 4">
    <name type="scientific">Stylosanthes scabra</name>
    <dbReference type="NCBI Taxonomy" id="79078"/>
    <lineage>
        <taxon>Eukaryota</taxon>
        <taxon>Viridiplantae</taxon>
        <taxon>Streptophyta</taxon>
        <taxon>Embryophyta</taxon>
        <taxon>Tracheophyta</taxon>
        <taxon>Spermatophyta</taxon>
        <taxon>Magnoliopsida</taxon>
        <taxon>eudicotyledons</taxon>
        <taxon>Gunneridae</taxon>
        <taxon>Pentapetalae</taxon>
        <taxon>rosids</taxon>
        <taxon>fabids</taxon>
        <taxon>Fabales</taxon>
        <taxon>Fabaceae</taxon>
        <taxon>Papilionoideae</taxon>
        <taxon>50 kb inversion clade</taxon>
        <taxon>dalbergioids sensu lato</taxon>
        <taxon>Dalbergieae</taxon>
        <taxon>Pterocarpus clade</taxon>
        <taxon>Stylosanthes</taxon>
    </lineage>
</organism>
<dbReference type="EMBL" id="JASCZI010242003">
    <property type="protein sequence ID" value="MED6209011.1"/>
    <property type="molecule type" value="Genomic_DNA"/>
</dbReference>
<reference evidence="3 4" key="1">
    <citation type="journal article" date="2023" name="Plants (Basel)">
        <title>Bridging the Gap: Combining Genomics and Transcriptomics Approaches to Understand Stylosanthes scabra, an Orphan Legume from the Brazilian Caatinga.</title>
        <authorList>
            <person name="Ferreira-Neto J.R.C."/>
            <person name="da Silva M.D."/>
            <person name="Binneck E."/>
            <person name="de Melo N.F."/>
            <person name="da Silva R.H."/>
            <person name="de Melo A.L.T.M."/>
            <person name="Pandolfi V."/>
            <person name="Bustamante F.O."/>
            <person name="Brasileiro-Vidal A.C."/>
            <person name="Benko-Iseppon A.M."/>
        </authorList>
    </citation>
    <scope>NUCLEOTIDE SEQUENCE [LARGE SCALE GENOMIC DNA]</scope>
    <source>
        <tissue evidence="3">Leaves</tissue>
    </source>
</reference>
<proteinExistence type="predicted"/>
<feature type="compositionally biased region" description="Basic and acidic residues" evidence="1">
    <location>
        <begin position="1"/>
        <end position="10"/>
    </location>
</feature>
<evidence type="ECO:0000313" key="4">
    <source>
        <dbReference type="Proteomes" id="UP001341840"/>
    </source>
</evidence>
<sequence>MPRKGADSGRQKARRRGRTRAKDTASNSAWRSAPTPRYASFHGFNAFVDVVLSTWRARNVRCVPRICRELPTTVEEDTRAGVEGKLEAVEDLKQNLLSESFEYLVFVIVSVTKFPHVVFGYFWWALNFVGLNHTLLHRKSVVVSRHSCPWSKLRRPRTTPSRPCYPSIPKPWKPSWLGLMNCLQLLPAWGKNGGRPDMSGLVCDEVSGVSDGAASGSGSKACKAEDLNILYSLKQRYVRSPFAFCSHNQTEMIAEELPQFMRMSFRPPPGMKFIGTELAIAAYIFASKGKDNEVLYQDNHCDGSRRRFLSLVPGRELYDDVLNMVVGMCSGTGSDKTKWWLPTTFSASTCSPSATRR</sequence>
<accession>A0ABU6YGF8</accession>
<feature type="region of interest" description="Disordered" evidence="1">
    <location>
        <begin position="1"/>
        <end position="32"/>
    </location>
</feature>
<keyword evidence="2" id="KW-0472">Membrane</keyword>
<evidence type="ECO:0000256" key="2">
    <source>
        <dbReference type="SAM" id="Phobius"/>
    </source>
</evidence>